<feature type="chain" id="PRO_5020274750" description="HAT C-terminal dimerisation domain-containing protein" evidence="1">
    <location>
        <begin position="19"/>
        <end position="158"/>
    </location>
</feature>
<evidence type="ECO:0000313" key="2">
    <source>
        <dbReference type="EMBL" id="TBU22750.1"/>
    </source>
</evidence>
<proteinExistence type="predicted"/>
<reference evidence="2" key="1">
    <citation type="submission" date="2019-01" db="EMBL/GenBank/DDBJ databases">
        <title>Draft genome sequences of three monokaryotic isolates of the white-rot basidiomycete fungus Dichomitus squalens.</title>
        <authorList>
            <consortium name="DOE Joint Genome Institute"/>
            <person name="Lopez S.C."/>
            <person name="Andreopoulos B."/>
            <person name="Pangilinan J."/>
            <person name="Lipzen A."/>
            <person name="Riley R."/>
            <person name="Ahrendt S."/>
            <person name="Ng V."/>
            <person name="Barry K."/>
            <person name="Daum C."/>
            <person name="Grigoriev I.V."/>
            <person name="Hilden K.S."/>
            <person name="Makela M.R."/>
            <person name="de Vries R.P."/>
        </authorList>
    </citation>
    <scope>NUCLEOTIDE SEQUENCE [LARGE SCALE GENOMIC DNA]</scope>
    <source>
        <strain evidence="2">OM18370.1</strain>
    </source>
</reference>
<accession>A0A4Q9M6W9</accession>
<sequence length="158" mass="17924">MNPLSTALQWICFLCAQATVISLTCTYLVLHPVYKLQHFKDQNWLEEWVTVAEELVHDEWVENYKPKPTRTNNACRMAKLTAHTTQQLFASLSGGANTLTTDVLEDYLKSPVNKSITDPLKYWNTLLQSEHDCPLAQMALDFLLIPGKSSFTGALQYS</sequence>
<organism evidence="2">
    <name type="scientific">Dichomitus squalens</name>
    <dbReference type="NCBI Taxonomy" id="114155"/>
    <lineage>
        <taxon>Eukaryota</taxon>
        <taxon>Fungi</taxon>
        <taxon>Dikarya</taxon>
        <taxon>Basidiomycota</taxon>
        <taxon>Agaricomycotina</taxon>
        <taxon>Agaricomycetes</taxon>
        <taxon>Polyporales</taxon>
        <taxon>Polyporaceae</taxon>
        <taxon>Dichomitus</taxon>
    </lineage>
</organism>
<keyword evidence="1" id="KW-0732">Signal</keyword>
<name>A0A4Q9M6W9_9APHY</name>
<dbReference type="EMBL" id="ML143528">
    <property type="protein sequence ID" value="TBU22750.1"/>
    <property type="molecule type" value="Genomic_DNA"/>
</dbReference>
<dbReference type="AlphaFoldDB" id="A0A4Q9M6W9"/>
<protein>
    <recommendedName>
        <fullName evidence="3">HAT C-terminal dimerisation domain-containing protein</fullName>
    </recommendedName>
</protein>
<dbReference type="Proteomes" id="UP000292957">
    <property type="component" value="Unassembled WGS sequence"/>
</dbReference>
<gene>
    <name evidence="2" type="ORF">BD311DRAFT_675362</name>
</gene>
<dbReference type="OrthoDB" id="2747112at2759"/>
<feature type="signal peptide" evidence="1">
    <location>
        <begin position="1"/>
        <end position="18"/>
    </location>
</feature>
<evidence type="ECO:0000256" key="1">
    <source>
        <dbReference type="SAM" id="SignalP"/>
    </source>
</evidence>
<evidence type="ECO:0008006" key="3">
    <source>
        <dbReference type="Google" id="ProtNLM"/>
    </source>
</evidence>